<comment type="similarity">
    <text evidence="1">Belongs to the peptidase S49 family.</text>
</comment>
<evidence type="ECO:0000313" key="8">
    <source>
        <dbReference type="Proteomes" id="UP000002931"/>
    </source>
</evidence>
<dbReference type="InterPro" id="IPR033855">
    <property type="entry name" value="Protein_C"/>
</dbReference>
<dbReference type="EMBL" id="AAMT01000002">
    <property type="protein sequence ID" value="EAQ14284.1"/>
    <property type="molecule type" value="Genomic_DNA"/>
</dbReference>
<proteinExistence type="inferred from homology"/>
<dbReference type="STRING" id="314271.RB2654_16481"/>
<keyword evidence="3" id="KW-0378">Hydrolase</keyword>
<evidence type="ECO:0000313" key="7">
    <source>
        <dbReference type="EMBL" id="EAQ14284.1"/>
    </source>
</evidence>
<accession>A3VBF1</accession>
<dbReference type="GO" id="GO:0008236">
    <property type="term" value="F:serine-type peptidase activity"/>
    <property type="evidence" value="ECO:0007669"/>
    <property type="project" value="UniProtKB-KW"/>
</dbReference>
<keyword evidence="8" id="KW-1185">Reference proteome</keyword>
<dbReference type="Proteomes" id="UP000002931">
    <property type="component" value="Unassembled WGS sequence"/>
</dbReference>
<dbReference type="Gene3D" id="3.90.226.10">
    <property type="entry name" value="2-enoyl-CoA Hydratase, Chain A, domain 1"/>
    <property type="match status" value="1"/>
</dbReference>
<keyword evidence="2" id="KW-0645">Protease</keyword>
<keyword evidence="4" id="KW-0720">Serine protease</keyword>
<dbReference type="Pfam" id="PF01343">
    <property type="entry name" value="Peptidase_S49"/>
    <property type="match status" value="1"/>
</dbReference>
<dbReference type="InterPro" id="IPR002142">
    <property type="entry name" value="Peptidase_S49"/>
</dbReference>
<sequence>MAPTAQIAAKVFNTPLMIDPEKAAVIIQALGPRFLEMGDVALDLHGVQPSADRWEARPEAASIIGGSLYRGVKKHAAYLNVQGVAVIPVTGTLVRRGSFVGESSGMTSYEGLSAQIRAAAEDETVRAIAMEVDSFGGEAAGIFELMADIRAAREKKPVYAFLAEYALSAGYALASQADRVTIPPFGKAGSIGVVVIHADYQTQLENAGVNVTLIHSGKHKVDGNPYQHLKGEVRDRIQQENDAMWLAFAEAVEQGRRGKITAQGAMKLEAGVFTGLDALRYGLADEVIEARAAFEALVEKLNPPARSGAVSAGPAAAAAMAAGRVATGVSLVASSITDVAALTTWIEEHIDDLGGPVTLQGETIQLQDLETVLAEDCSPGCETGAEAPSSKETDMTKDVTKPDAEEQKAKTATAPVPSAEEAVQAERERASKITAKVAQAGLPSSFGQKLISDGVSLEAAYDKILDEKAAKAQDGGDINGGTPTAKVTGDVVDRTTEGITKALYARVGLDGGERNEFTGMQLREMARASLTARGISVQGGAMALAGAAFSPAGASGGMHSTSDFGNILADFANKSMVKGFEETEETFEQFTSTGTLGDFKPTKRVGLDAFPSLTEVPEGAEFKHGTIGDHGESVVLATYGRLFALTRQTIINDDLDAFSRIPMKMGRAARRTVGDLVFAILTGNPDMSDGTALFHADHANLAGSAGLPGEATINAGITAMATQKDRGGNATALNIPAAFLIAGPNNRSAVLQALNSEYAPDDTDKVGTAKMPRAYNTVRDAAKPIFDARISGDAWFLAADPSRFDTIEVSYLDGIALPFLDQQDGWTVDGTEFKVRLDAAAKALAWEGLYKNAGS</sequence>
<dbReference type="AlphaFoldDB" id="A3VBF1"/>
<dbReference type="Gene3D" id="6.20.330.10">
    <property type="match status" value="1"/>
</dbReference>
<reference evidence="7 8" key="1">
    <citation type="journal article" date="2010" name="J. Bacteriol.">
        <title>Genome sequences of Pelagibaca bermudensis HTCC2601T and Maritimibacter alkaliphilus HTCC2654T, the type strains of two marine Roseobacter genera.</title>
        <authorList>
            <person name="Thrash J.C."/>
            <person name="Cho J.C."/>
            <person name="Ferriera S."/>
            <person name="Johnson J."/>
            <person name="Vergin K.L."/>
            <person name="Giovannoni S.J."/>
        </authorList>
    </citation>
    <scope>NUCLEOTIDE SEQUENCE [LARGE SCALE GENOMIC DNA]</scope>
    <source>
        <strain evidence="7 8">HTCC2654</strain>
    </source>
</reference>
<protein>
    <submittedName>
        <fullName evidence="7">Peptidase U7</fullName>
    </submittedName>
</protein>
<name>A3VBF1_9RHOB</name>
<dbReference type="GO" id="GO:0006508">
    <property type="term" value="P:proteolysis"/>
    <property type="evidence" value="ECO:0007669"/>
    <property type="project" value="UniProtKB-KW"/>
</dbReference>
<feature type="domain" description="Peptidase S49" evidence="6">
    <location>
        <begin position="152"/>
        <end position="298"/>
    </location>
</feature>
<dbReference type="CDD" id="cd07022">
    <property type="entry name" value="S49_Sppa_36K_type"/>
    <property type="match status" value="1"/>
</dbReference>
<evidence type="ECO:0000256" key="5">
    <source>
        <dbReference type="SAM" id="MobiDB-lite"/>
    </source>
</evidence>
<dbReference type="PANTHER" id="PTHR33209">
    <property type="entry name" value="PROTEASE 4"/>
    <property type="match status" value="1"/>
</dbReference>
<dbReference type="RefSeq" id="WP_008333599.1">
    <property type="nucleotide sequence ID" value="NZ_CH902578.1"/>
</dbReference>
<feature type="compositionally biased region" description="Basic and acidic residues" evidence="5">
    <location>
        <begin position="389"/>
        <end position="409"/>
    </location>
</feature>
<evidence type="ECO:0000256" key="3">
    <source>
        <dbReference type="ARBA" id="ARBA00022801"/>
    </source>
</evidence>
<evidence type="ECO:0000259" key="6">
    <source>
        <dbReference type="Pfam" id="PF01343"/>
    </source>
</evidence>
<organism evidence="7 8">
    <name type="scientific">Maritimibacter alkaliphilus HTCC2654</name>
    <dbReference type="NCBI Taxonomy" id="314271"/>
    <lineage>
        <taxon>Bacteria</taxon>
        <taxon>Pseudomonadati</taxon>
        <taxon>Pseudomonadota</taxon>
        <taxon>Alphaproteobacteria</taxon>
        <taxon>Rhodobacterales</taxon>
        <taxon>Roseobacteraceae</taxon>
        <taxon>Maritimibacter</taxon>
    </lineage>
</organism>
<dbReference type="InterPro" id="IPR029045">
    <property type="entry name" value="ClpP/crotonase-like_dom_sf"/>
</dbReference>
<evidence type="ECO:0000256" key="4">
    <source>
        <dbReference type="ARBA" id="ARBA00022825"/>
    </source>
</evidence>
<dbReference type="Pfam" id="PF25209">
    <property type="entry name" value="Phage_capsid_4"/>
    <property type="match status" value="1"/>
</dbReference>
<dbReference type="SUPFAM" id="SSF52096">
    <property type="entry name" value="ClpP/crotonase"/>
    <property type="match status" value="1"/>
</dbReference>
<dbReference type="PANTHER" id="PTHR33209:SF1">
    <property type="entry name" value="PEPTIDASE S49 DOMAIN-CONTAINING PROTEIN"/>
    <property type="match status" value="1"/>
</dbReference>
<feature type="region of interest" description="Disordered" evidence="5">
    <location>
        <begin position="379"/>
        <end position="420"/>
    </location>
</feature>
<dbReference type="eggNOG" id="COG0740">
    <property type="taxonomic scope" value="Bacteria"/>
</dbReference>
<evidence type="ECO:0000256" key="1">
    <source>
        <dbReference type="ARBA" id="ARBA00008683"/>
    </source>
</evidence>
<dbReference type="eggNOG" id="COG0616">
    <property type="taxonomic scope" value="Bacteria"/>
</dbReference>
<dbReference type="HOGENOM" id="CLU_333946_0_0_5"/>
<comment type="caution">
    <text evidence="7">The sequence shown here is derived from an EMBL/GenBank/DDBJ whole genome shotgun (WGS) entry which is preliminary data.</text>
</comment>
<dbReference type="OrthoDB" id="266140at2"/>
<gene>
    <name evidence="7" type="ORF">RB2654_16481</name>
</gene>
<evidence type="ECO:0000256" key="2">
    <source>
        <dbReference type="ARBA" id="ARBA00022670"/>
    </source>
</evidence>